<reference evidence="2" key="1">
    <citation type="submission" date="2023-05" db="EMBL/GenBank/DDBJ databases">
        <title>Nepenthes gracilis genome sequencing.</title>
        <authorList>
            <person name="Fukushima K."/>
        </authorList>
    </citation>
    <scope>NUCLEOTIDE SEQUENCE</scope>
    <source>
        <strain evidence="2">SING2019-196</strain>
    </source>
</reference>
<name>A0AAD3T3L2_NEPGR</name>
<feature type="compositionally biased region" description="Acidic residues" evidence="1">
    <location>
        <begin position="87"/>
        <end position="100"/>
    </location>
</feature>
<dbReference type="PANTHER" id="PTHR33095">
    <property type="entry name" value="OS07G0619500 PROTEIN"/>
    <property type="match status" value="1"/>
</dbReference>
<accession>A0AAD3T3L2</accession>
<dbReference type="AlphaFoldDB" id="A0AAD3T3L2"/>
<evidence type="ECO:0000313" key="3">
    <source>
        <dbReference type="Proteomes" id="UP001279734"/>
    </source>
</evidence>
<feature type="region of interest" description="Disordered" evidence="1">
    <location>
        <begin position="1"/>
        <end position="22"/>
    </location>
</feature>
<dbReference type="PANTHER" id="PTHR33095:SF23">
    <property type="entry name" value="DUF1645 FAMILY PROTEIN"/>
    <property type="match status" value="1"/>
</dbReference>
<evidence type="ECO:0000256" key="1">
    <source>
        <dbReference type="SAM" id="MobiDB-lite"/>
    </source>
</evidence>
<evidence type="ECO:0000313" key="2">
    <source>
        <dbReference type="EMBL" id="GMH21482.1"/>
    </source>
</evidence>
<sequence length="172" mass="19186">MKSLSSIGKSEMMQAGASVAQSQRFNGYPSSRLAEIAARVVNEFDDDEYDDVLYSNTDTNVQESREKPLEGSHEEDEIGERTHVVDGEESGGDEEDDSDFEFSVLCGDEESLPISADEIFYNGQIRPMFPIFNSDLVFGNAEWNPDRQKDFVEAQKISNPEMISPPAEEAVD</sequence>
<gene>
    <name evidence="2" type="ORF">Nepgr_023324</name>
</gene>
<dbReference type="EMBL" id="BSYO01000023">
    <property type="protein sequence ID" value="GMH21482.1"/>
    <property type="molecule type" value="Genomic_DNA"/>
</dbReference>
<protein>
    <submittedName>
        <fullName evidence="2">Uncharacterized protein</fullName>
    </submittedName>
</protein>
<proteinExistence type="predicted"/>
<keyword evidence="3" id="KW-1185">Reference proteome</keyword>
<comment type="caution">
    <text evidence="2">The sequence shown here is derived from an EMBL/GenBank/DDBJ whole genome shotgun (WGS) entry which is preliminary data.</text>
</comment>
<feature type="compositionally biased region" description="Basic and acidic residues" evidence="1">
    <location>
        <begin position="63"/>
        <end position="72"/>
    </location>
</feature>
<dbReference type="Proteomes" id="UP001279734">
    <property type="component" value="Unassembled WGS sequence"/>
</dbReference>
<organism evidence="2 3">
    <name type="scientific">Nepenthes gracilis</name>
    <name type="common">Slender pitcher plant</name>
    <dbReference type="NCBI Taxonomy" id="150966"/>
    <lineage>
        <taxon>Eukaryota</taxon>
        <taxon>Viridiplantae</taxon>
        <taxon>Streptophyta</taxon>
        <taxon>Embryophyta</taxon>
        <taxon>Tracheophyta</taxon>
        <taxon>Spermatophyta</taxon>
        <taxon>Magnoliopsida</taxon>
        <taxon>eudicotyledons</taxon>
        <taxon>Gunneridae</taxon>
        <taxon>Pentapetalae</taxon>
        <taxon>Caryophyllales</taxon>
        <taxon>Nepenthaceae</taxon>
        <taxon>Nepenthes</taxon>
    </lineage>
</organism>
<feature type="region of interest" description="Disordered" evidence="1">
    <location>
        <begin position="55"/>
        <end position="100"/>
    </location>
</feature>